<feature type="region of interest" description="Disordered" evidence="1">
    <location>
        <begin position="161"/>
        <end position="181"/>
    </location>
</feature>
<keyword evidence="2" id="KW-0472">Membrane</keyword>
<sequence length="1049" mass="120367">MEKQAKKKDKFTTEAKIRLVDIAKCGLVNIGYDTVRGEDIEILDILGSHTSLKRKIKTEPLPSDDEIEASYSKRHKVTSLMALNTTKKAYQPERKQHPPKNKKAVPLAVRGNMGGAYSGTDDVLKESGGEERQLKGKGVGHFQEDNETERLNSFGFKRSVEEKKKHIQPQKQKRQGVECETTPGNNVQQIINLHTVRMKVELDHLREEEARLKKYTKMAAVFENTGRVKLLSRIVMEEDEDVVFEGSTLHQHLLATGYTDYEPGQLSTHTHHYDDILTTHQHSSHLPKRVVDALREKWTSLYSAVSGSGWLAESALVRRGVTECVKECGLLSDDDQLLLQHFIPQQQHNNNNNKEWNWGSEYGLGVYIMMVMMVMMMMWCSLHCTLFISIPLAVIAVHWYRLLRLLRGVRRGVSLLKKHTHVSSKCLRLLQELQLIQNGFVLAQGSAHNALLLPSPDTLPPHHHHASLYAALTRSLGSVCRVMVDTHAAIHTHTRHYPCSTQLFHLMPQVDDHCTPTQRLLFLKKWVAIARIQISTVLTEMLLLLHQDSHLLSPQQHLPPPPCLHSLSLLSHQHTNLLHKHTQELTRHYQYAKTFWFGEERGSRENAGGGEGKNGRSFEEKKKDVYIAVHSLSLHMQAALFRVNSLEKNFNNDNEEEEDNFDNTWPDKHSEYNNTKNNHPNCCPNTNMENKCPQKHSDTNDRPKSLPPYEFVMELVEAVRRELDLCRGCLEEAETRIDKRYGNNENPCKSSLQVQTDDSSNESITSGGGDARPMAIVCSSEEPVIEDEVFEAYIDHQEYDTRADAHEDDDLWNADVKRERHMMKQQREQGRRVLKELQPILTNRRKMWETRENNAINRQQQQNKVNRQQQQQNKINRQQQQNKINRQQQQTAVNRQQRKQTEVNRQQQQQNKVNRQQQQQNKIANTKAMMMVEGRDASLTTNTHTPSSIDTHTHQMTAIKSMASSFSHSLQNSQAKAAAKKFTTTAMKEECFDGVGEGEEESESEEEESKSEEGERESEEGERESEEGERESEEGERESEEGESGGEER</sequence>
<reference evidence="3" key="1">
    <citation type="submission" date="2023-11" db="EMBL/GenBank/DDBJ databases">
        <title>Genome assemblies of two species of porcelain crab, Petrolisthes cinctipes and Petrolisthes manimaculis (Anomura: Porcellanidae).</title>
        <authorList>
            <person name="Angst P."/>
        </authorList>
    </citation>
    <scope>NUCLEOTIDE SEQUENCE</scope>
    <source>
        <strain evidence="3">PB745_02</strain>
        <tissue evidence="3">Gill</tissue>
    </source>
</reference>
<feature type="region of interest" description="Disordered" evidence="1">
    <location>
        <begin position="856"/>
        <end position="922"/>
    </location>
</feature>
<organism evidence="3 4">
    <name type="scientific">Petrolisthes manimaculis</name>
    <dbReference type="NCBI Taxonomy" id="1843537"/>
    <lineage>
        <taxon>Eukaryota</taxon>
        <taxon>Metazoa</taxon>
        <taxon>Ecdysozoa</taxon>
        <taxon>Arthropoda</taxon>
        <taxon>Crustacea</taxon>
        <taxon>Multicrustacea</taxon>
        <taxon>Malacostraca</taxon>
        <taxon>Eumalacostraca</taxon>
        <taxon>Eucarida</taxon>
        <taxon>Decapoda</taxon>
        <taxon>Pleocyemata</taxon>
        <taxon>Anomura</taxon>
        <taxon>Galatheoidea</taxon>
        <taxon>Porcellanidae</taxon>
        <taxon>Petrolisthes</taxon>
    </lineage>
</organism>
<dbReference type="GO" id="GO:0005886">
    <property type="term" value="C:plasma membrane"/>
    <property type="evidence" value="ECO:0007669"/>
    <property type="project" value="TreeGrafter"/>
</dbReference>
<feature type="transmembrane region" description="Helical" evidence="2">
    <location>
        <begin position="385"/>
        <end position="403"/>
    </location>
</feature>
<gene>
    <name evidence="3" type="ORF">Pmani_031933</name>
</gene>
<dbReference type="InterPro" id="IPR026858">
    <property type="entry name" value="Vezatin"/>
</dbReference>
<keyword evidence="4" id="KW-1185">Reference proteome</keyword>
<comment type="caution">
    <text evidence="3">The sequence shown here is derived from an EMBL/GenBank/DDBJ whole genome shotgun (WGS) entry which is preliminary data.</text>
</comment>
<accession>A0AAE1NU24</accession>
<evidence type="ECO:0000256" key="2">
    <source>
        <dbReference type="SAM" id="Phobius"/>
    </source>
</evidence>
<protein>
    <recommendedName>
        <fullName evidence="5">Vezatin</fullName>
    </recommendedName>
</protein>
<proteinExistence type="predicted"/>
<keyword evidence="2" id="KW-0812">Transmembrane</keyword>
<feature type="region of interest" description="Disordered" evidence="1">
    <location>
        <begin position="740"/>
        <end position="773"/>
    </location>
</feature>
<dbReference type="PANTHER" id="PTHR15989">
    <property type="entry name" value="VEZATIN"/>
    <property type="match status" value="1"/>
</dbReference>
<feature type="compositionally biased region" description="Acidic residues" evidence="1">
    <location>
        <begin position="996"/>
        <end position="1049"/>
    </location>
</feature>
<evidence type="ECO:0008006" key="5">
    <source>
        <dbReference type="Google" id="ProtNLM"/>
    </source>
</evidence>
<dbReference type="PANTHER" id="PTHR15989:SF5">
    <property type="entry name" value="VEZATIN"/>
    <property type="match status" value="1"/>
</dbReference>
<feature type="compositionally biased region" description="Basic residues" evidence="1">
    <location>
        <begin position="165"/>
        <end position="174"/>
    </location>
</feature>
<feature type="compositionally biased region" description="Low complexity" evidence="1">
    <location>
        <begin position="856"/>
        <end position="895"/>
    </location>
</feature>
<evidence type="ECO:0000256" key="1">
    <source>
        <dbReference type="SAM" id="MobiDB-lite"/>
    </source>
</evidence>
<evidence type="ECO:0000313" key="3">
    <source>
        <dbReference type="EMBL" id="KAK4295511.1"/>
    </source>
</evidence>
<dbReference type="EMBL" id="JAWZYT010004065">
    <property type="protein sequence ID" value="KAK4295511.1"/>
    <property type="molecule type" value="Genomic_DNA"/>
</dbReference>
<dbReference type="AlphaFoldDB" id="A0AAE1NU24"/>
<evidence type="ECO:0000313" key="4">
    <source>
        <dbReference type="Proteomes" id="UP001292094"/>
    </source>
</evidence>
<name>A0AAE1NU24_9EUCA</name>
<feature type="region of interest" description="Disordered" evidence="1">
    <location>
        <begin position="989"/>
        <end position="1049"/>
    </location>
</feature>
<dbReference type="GO" id="GO:0098609">
    <property type="term" value="P:cell-cell adhesion"/>
    <property type="evidence" value="ECO:0007669"/>
    <property type="project" value="InterPro"/>
</dbReference>
<dbReference type="Proteomes" id="UP001292094">
    <property type="component" value="Unassembled WGS sequence"/>
</dbReference>
<feature type="compositionally biased region" description="Low complexity" evidence="1">
    <location>
        <begin position="903"/>
        <end position="922"/>
    </location>
</feature>
<keyword evidence="2" id="KW-1133">Transmembrane helix</keyword>
<feature type="compositionally biased region" description="Polar residues" evidence="1">
    <location>
        <begin position="743"/>
        <end position="765"/>
    </location>
</feature>